<evidence type="ECO:0000313" key="3">
    <source>
        <dbReference type="EMBL" id="OMH79272.1"/>
    </source>
</evidence>
<keyword evidence="4" id="KW-1185">Reference proteome</keyword>
<evidence type="ECO:0000313" key="2">
    <source>
        <dbReference type="EMBL" id="OMH78560.1"/>
    </source>
</evidence>
<dbReference type="Proteomes" id="UP000188320">
    <property type="component" value="Unassembled WGS sequence"/>
</dbReference>
<evidence type="ECO:0000313" key="4">
    <source>
        <dbReference type="Proteomes" id="UP000188320"/>
    </source>
</evidence>
<feature type="region of interest" description="Disordered" evidence="1">
    <location>
        <begin position="228"/>
        <end position="247"/>
    </location>
</feature>
<dbReference type="EMBL" id="LSSK01001894">
    <property type="protein sequence ID" value="OMH78560.1"/>
    <property type="molecule type" value="Genomic_DNA"/>
</dbReference>
<dbReference type="EMBL" id="LSSK01001611">
    <property type="protein sequence ID" value="OMH79272.1"/>
    <property type="molecule type" value="Genomic_DNA"/>
</dbReference>
<reference evidence="4" key="2">
    <citation type="submission" date="2017-01" db="EMBL/GenBank/DDBJ databases">
        <authorList>
            <person name="Wang Y."/>
            <person name="White M."/>
            <person name="Kvist S."/>
            <person name="Moncalvo J.-M."/>
        </authorList>
    </citation>
    <scope>NUCLEOTIDE SEQUENCE [LARGE SCALE GENOMIC DNA]</scope>
    <source>
        <strain evidence="4">COL-18-3</strain>
    </source>
</reference>
<reference evidence="2" key="1">
    <citation type="submission" date="2017-01" db="EMBL/GenBank/DDBJ databases">
        <authorList>
            <person name="Mah S.A."/>
            <person name="Swanson W.J."/>
            <person name="Moy G.W."/>
            <person name="Vacquier V.D."/>
        </authorList>
    </citation>
    <scope>NUCLEOTIDE SEQUENCE [LARGE SCALE GENOMIC DNA]</scope>
    <source>
        <strain evidence="2">COL-18-3</strain>
    </source>
</reference>
<organism evidence="2 4">
    <name type="scientific">Zancudomyces culisetae</name>
    <name type="common">Gut fungus</name>
    <name type="synonym">Smittium culisetae</name>
    <dbReference type="NCBI Taxonomy" id="1213189"/>
    <lineage>
        <taxon>Eukaryota</taxon>
        <taxon>Fungi</taxon>
        <taxon>Fungi incertae sedis</taxon>
        <taxon>Zoopagomycota</taxon>
        <taxon>Kickxellomycotina</taxon>
        <taxon>Harpellomycetes</taxon>
        <taxon>Harpellales</taxon>
        <taxon>Legeriomycetaceae</taxon>
        <taxon>Zancudomyces</taxon>
    </lineage>
</organism>
<name>A0A1R1PC76_ZANCU</name>
<dbReference type="AlphaFoldDB" id="A0A1R1PC76"/>
<protein>
    <submittedName>
        <fullName evidence="2">Uncharacterized protein</fullName>
    </submittedName>
</protein>
<proteinExistence type="predicted"/>
<feature type="region of interest" description="Disordered" evidence="1">
    <location>
        <begin position="101"/>
        <end position="126"/>
    </location>
</feature>
<comment type="caution">
    <text evidence="2">The sequence shown here is derived from an EMBL/GenBank/DDBJ whole genome shotgun (WGS) entry which is preliminary data.</text>
</comment>
<gene>
    <name evidence="3" type="ORF">AX774_g7322</name>
    <name evidence="2" type="ORF">AX774_g8049</name>
</gene>
<sequence>MGLQDALRKYQQRKSTTLAASTTHSTDFLAKNKNTQKVVTGDEYRNTNTNTNTNVITNSSYNVKDEKEFDEFDFGDINFDEFDTGLEPSNTNSVGVTSHSLNQNHVADKSTVVRGQSPAKSKDMCSESKADLDLDLDLGVDMGLDLGINNADILAVIEQTDTGGNADSKKTETKEKSLVAIKAPETQHQNKRQESKSVVDLGLDSDLNLELDLDLDFDEIEVDLSKKSKGDDSIADSNGGRVVVDLENDDSKNNKEIYEGRKNKNVEIEKGIEMSIEKQPKKKRRIERKQHLDTWKRLLAECGIHSHEEYASLATSGESANKYVEWTIGRIKETLDDSRGGVPARIIPYLLVMVREVYMGETGTCKVVFGDGLVGETGREETICGSVDSRFFDVAGNKMGIGSAVLLRDVPALMSADSSVSVSRSGEWCYLVVTTSTIHKIYIPGDRDERNGMGLSVDRAIEL</sequence>
<evidence type="ECO:0000256" key="1">
    <source>
        <dbReference type="SAM" id="MobiDB-lite"/>
    </source>
</evidence>
<accession>A0A1R1PC76</accession>